<evidence type="ECO:0000256" key="1">
    <source>
        <dbReference type="ARBA" id="ARBA00023015"/>
    </source>
</evidence>
<evidence type="ECO:0000313" key="6">
    <source>
        <dbReference type="Proteomes" id="UP000315677"/>
    </source>
</evidence>
<dbReference type="SMART" id="SM00895">
    <property type="entry name" value="FCD"/>
    <property type="match status" value="1"/>
</dbReference>
<dbReference type="CDD" id="cd07377">
    <property type="entry name" value="WHTH_GntR"/>
    <property type="match status" value="1"/>
</dbReference>
<dbReference type="PANTHER" id="PTHR43537:SF44">
    <property type="entry name" value="GNTR FAMILY REGULATORY PROTEIN"/>
    <property type="match status" value="1"/>
</dbReference>
<dbReference type="RefSeq" id="WP_246106632.1">
    <property type="nucleotide sequence ID" value="NZ_VFPA01000002.1"/>
</dbReference>
<evidence type="ECO:0000256" key="2">
    <source>
        <dbReference type="ARBA" id="ARBA00023125"/>
    </source>
</evidence>
<feature type="domain" description="HTH gntR-type" evidence="4">
    <location>
        <begin position="14"/>
        <end position="82"/>
    </location>
</feature>
<reference evidence="5 6" key="1">
    <citation type="submission" date="2019-06" db="EMBL/GenBank/DDBJ databases">
        <title>Sequencing the genomes of 1000 actinobacteria strains.</title>
        <authorList>
            <person name="Klenk H.-P."/>
        </authorList>
    </citation>
    <scope>NUCLEOTIDE SEQUENCE [LARGE SCALE GENOMIC DNA]</scope>
    <source>
        <strain evidence="5 6">DSM 45301</strain>
    </source>
</reference>
<dbReference type="InterPro" id="IPR036388">
    <property type="entry name" value="WH-like_DNA-bd_sf"/>
</dbReference>
<proteinExistence type="predicted"/>
<dbReference type="InterPro" id="IPR000524">
    <property type="entry name" value="Tscrpt_reg_HTH_GntR"/>
</dbReference>
<dbReference type="SUPFAM" id="SSF48008">
    <property type="entry name" value="GntR ligand-binding domain-like"/>
    <property type="match status" value="1"/>
</dbReference>
<sequence length="247" mass="26904">MAVDSSMWVPLQQGRVADLIADRILQLIRSEQLHPGSRLPAERELASLLGTSRPSLREALRSLQAKGHVEIRHGAGVFVTDPATSRSLRAAVFAEEMSLTELFDMREVLELPAVAWAATNQDTERLAKVQDAYDALDAASAQEDVDWALLQKLDAAFHLSIVEAAGNRFLSQTLTVLQDILARGMETTLQLPGRLQKSRIDHRRILDAVLAGDPAAARKAAAAHILGARQAAVARVRNETEASPGQR</sequence>
<dbReference type="InterPro" id="IPR036390">
    <property type="entry name" value="WH_DNA-bd_sf"/>
</dbReference>
<dbReference type="Gene3D" id="1.20.120.530">
    <property type="entry name" value="GntR ligand-binding domain-like"/>
    <property type="match status" value="1"/>
</dbReference>
<dbReference type="InterPro" id="IPR008920">
    <property type="entry name" value="TF_FadR/GntR_C"/>
</dbReference>
<dbReference type="Gene3D" id="1.10.10.10">
    <property type="entry name" value="Winged helix-like DNA-binding domain superfamily/Winged helix DNA-binding domain"/>
    <property type="match status" value="1"/>
</dbReference>
<protein>
    <submittedName>
        <fullName evidence="5">GntR family transcriptional regulator</fullName>
    </submittedName>
</protein>
<gene>
    <name evidence="5" type="ORF">FB558_4117</name>
</gene>
<dbReference type="AlphaFoldDB" id="A0A543DQD2"/>
<dbReference type="Pfam" id="PF00392">
    <property type="entry name" value="GntR"/>
    <property type="match status" value="1"/>
</dbReference>
<keyword evidence="1" id="KW-0805">Transcription regulation</keyword>
<evidence type="ECO:0000256" key="3">
    <source>
        <dbReference type="ARBA" id="ARBA00023163"/>
    </source>
</evidence>
<dbReference type="InterPro" id="IPR011711">
    <property type="entry name" value="GntR_C"/>
</dbReference>
<dbReference type="EMBL" id="VFPA01000002">
    <property type="protein sequence ID" value="TQM11552.1"/>
    <property type="molecule type" value="Genomic_DNA"/>
</dbReference>
<dbReference type="SUPFAM" id="SSF46785">
    <property type="entry name" value="Winged helix' DNA-binding domain"/>
    <property type="match status" value="1"/>
</dbReference>
<keyword evidence="2" id="KW-0238">DNA-binding</keyword>
<dbReference type="SMART" id="SM00345">
    <property type="entry name" value="HTH_GNTR"/>
    <property type="match status" value="1"/>
</dbReference>
<comment type="caution">
    <text evidence="5">The sequence shown here is derived from an EMBL/GenBank/DDBJ whole genome shotgun (WGS) entry which is preliminary data.</text>
</comment>
<keyword evidence="6" id="KW-1185">Reference proteome</keyword>
<organism evidence="5 6">
    <name type="scientific">Pseudonocardia kunmingensis</name>
    <dbReference type="NCBI Taxonomy" id="630975"/>
    <lineage>
        <taxon>Bacteria</taxon>
        <taxon>Bacillati</taxon>
        <taxon>Actinomycetota</taxon>
        <taxon>Actinomycetes</taxon>
        <taxon>Pseudonocardiales</taxon>
        <taxon>Pseudonocardiaceae</taxon>
        <taxon>Pseudonocardia</taxon>
    </lineage>
</organism>
<dbReference type="PANTHER" id="PTHR43537">
    <property type="entry name" value="TRANSCRIPTIONAL REGULATOR, GNTR FAMILY"/>
    <property type="match status" value="1"/>
</dbReference>
<name>A0A543DQD2_9PSEU</name>
<dbReference type="PRINTS" id="PR00035">
    <property type="entry name" value="HTHGNTR"/>
</dbReference>
<dbReference type="Pfam" id="PF07729">
    <property type="entry name" value="FCD"/>
    <property type="match status" value="1"/>
</dbReference>
<keyword evidence="3" id="KW-0804">Transcription</keyword>
<accession>A0A543DQD2</accession>
<dbReference type="GO" id="GO:0003677">
    <property type="term" value="F:DNA binding"/>
    <property type="evidence" value="ECO:0007669"/>
    <property type="project" value="UniProtKB-KW"/>
</dbReference>
<evidence type="ECO:0000313" key="5">
    <source>
        <dbReference type="EMBL" id="TQM11552.1"/>
    </source>
</evidence>
<evidence type="ECO:0000259" key="4">
    <source>
        <dbReference type="PROSITE" id="PS50949"/>
    </source>
</evidence>
<dbReference type="GO" id="GO:0003700">
    <property type="term" value="F:DNA-binding transcription factor activity"/>
    <property type="evidence" value="ECO:0007669"/>
    <property type="project" value="InterPro"/>
</dbReference>
<dbReference type="Proteomes" id="UP000315677">
    <property type="component" value="Unassembled WGS sequence"/>
</dbReference>
<dbReference type="PROSITE" id="PS50949">
    <property type="entry name" value="HTH_GNTR"/>
    <property type="match status" value="1"/>
</dbReference>